<evidence type="ECO:0000256" key="4">
    <source>
        <dbReference type="ARBA" id="ARBA00022729"/>
    </source>
</evidence>
<evidence type="ECO:0000256" key="1">
    <source>
        <dbReference type="ARBA" id="ARBA00001913"/>
    </source>
</evidence>
<keyword evidence="10" id="KW-1185">Reference proteome</keyword>
<comment type="caution">
    <text evidence="9">The sequence shown here is derived from an EMBL/GenBank/DDBJ whole genome shotgun (WGS) entry which is preliminary data.</text>
</comment>
<comment type="cofactor">
    <cofactor evidence="1">
        <name>Ca(2+)</name>
        <dbReference type="ChEBI" id="CHEBI:29108"/>
    </cofactor>
</comment>
<keyword evidence="6" id="KW-0106">Calcium</keyword>
<proteinExistence type="inferred from homology"/>
<dbReference type="EMBL" id="JBHUJC010000001">
    <property type="protein sequence ID" value="MFD2275088.1"/>
    <property type="molecule type" value="Genomic_DNA"/>
</dbReference>
<evidence type="ECO:0000313" key="9">
    <source>
        <dbReference type="EMBL" id="MFD2275088.1"/>
    </source>
</evidence>
<feature type="chain" id="PRO_5047462983" evidence="7">
    <location>
        <begin position="24"/>
        <end position="498"/>
    </location>
</feature>
<dbReference type="CDD" id="cd16155">
    <property type="entry name" value="sulfatase_like"/>
    <property type="match status" value="1"/>
</dbReference>
<keyword evidence="5" id="KW-0378">Hydrolase</keyword>
<dbReference type="PANTHER" id="PTHR42693">
    <property type="entry name" value="ARYLSULFATASE FAMILY MEMBER"/>
    <property type="match status" value="1"/>
</dbReference>
<dbReference type="Gene3D" id="3.40.720.10">
    <property type="entry name" value="Alkaline Phosphatase, subunit A"/>
    <property type="match status" value="1"/>
</dbReference>
<dbReference type="PANTHER" id="PTHR42693:SF42">
    <property type="entry name" value="ARYLSULFATASE G"/>
    <property type="match status" value="1"/>
</dbReference>
<dbReference type="InterPro" id="IPR024607">
    <property type="entry name" value="Sulfatase_CS"/>
</dbReference>
<comment type="similarity">
    <text evidence="2">Belongs to the sulfatase family.</text>
</comment>
<evidence type="ECO:0000256" key="5">
    <source>
        <dbReference type="ARBA" id="ARBA00022801"/>
    </source>
</evidence>
<evidence type="ECO:0000259" key="8">
    <source>
        <dbReference type="Pfam" id="PF00884"/>
    </source>
</evidence>
<feature type="signal peptide" evidence="7">
    <location>
        <begin position="1"/>
        <end position="23"/>
    </location>
</feature>
<evidence type="ECO:0000313" key="10">
    <source>
        <dbReference type="Proteomes" id="UP001597297"/>
    </source>
</evidence>
<feature type="domain" description="Sulfatase N-terminal" evidence="8">
    <location>
        <begin position="28"/>
        <end position="386"/>
    </location>
</feature>
<dbReference type="InterPro" id="IPR017850">
    <property type="entry name" value="Alkaline_phosphatase_core_sf"/>
</dbReference>
<dbReference type="InterPro" id="IPR050738">
    <property type="entry name" value="Sulfatase"/>
</dbReference>
<evidence type="ECO:0000256" key="2">
    <source>
        <dbReference type="ARBA" id="ARBA00008779"/>
    </source>
</evidence>
<dbReference type="SUPFAM" id="SSF53649">
    <property type="entry name" value="Alkaline phosphatase-like"/>
    <property type="match status" value="1"/>
</dbReference>
<gene>
    <name evidence="9" type="ORF">ACFSQZ_01275</name>
</gene>
<accession>A0ABW5E1G6</accession>
<evidence type="ECO:0000256" key="3">
    <source>
        <dbReference type="ARBA" id="ARBA00022723"/>
    </source>
</evidence>
<dbReference type="Proteomes" id="UP001597297">
    <property type="component" value="Unassembled WGS sequence"/>
</dbReference>
<dbReference type="RefSeq" id="WP_377095856.1">
    <property type="nucleotide sequence ID" value="NZ_JBHSJM010000001.1"/>
</dbReference>
<dbReference type="PROSITE" id="PS00149">
    <property type="entry name" value="SULFATASE_2"/>
    <property type="match status" value="1"/>
</dbReference>
<dbReference type="Pfam" id="PF00884">
    <property type="entry name" value="Sulfatase"/>
    <property type="match status" value="1"/>
</dbReference>
<evidence type="ECO:0000256" key="6">
    <source>
        <dbReference type="ARBA" id="ARBA00022837"/>
    </source>
</evidence>
<protein>
    <submittedName>
        <fullName evidence="9">Sulfatase-like hydrolase/transferase</fullName>
    </submittedName>
</protein>
<keyword evidence="4 7" id="KW-0732">Signal</keyword>
<reference evidence="10" key="1">
    <citation type="journal article" date="2019" name="Int. J. Syst. Evol. Microbiol.">
        <title>The Global Catalogue of Microorganisms (GCM) 10K type strain sequencing project: providing services to taxonomists for standard genome sequencing and annotation.</title>
        <authorList>
            <consortium name="The Broad Institute Genomics Platform"/>
            <consortium name="The Broad Institute Genome Sequencing Center for Infectious Disease"/>
            <person name="Wu L."/>
            <person name="Ma J."/>
        </authorList>
    </citation>
    <scope>NUCLEOTIDE SEQUENCE [LARGE SCALE GENOMIC DNA]</scope>
    <source>
        <strain evidence="10">JCM 16545</strain>
    </source>
</reference>
<organism evidence="9 10">
    <name type="scientific">Rubritalea spongiae</name>
    <dbReference type="NCBI Taxonomy" id="430797"/>
    <lineage>
        <taxon>Bacteria</taxon>
        <taxon>Pseudomonadati</taxon>
        <taxon>Verrucomicrobiota</taxon>
        <taxon>Verrucomicrobiia</taxon>
        <taxon>Verrucomicrobiales</taxon>
        <taxon>Rubritaleaceae</taxon>
        <taxon>Rubritalea</taxon>
    </lineage>
</organism>
<keyword evidence="3" id="KW-0479">Metal-binding</keyword>
<evidence type="ECO:0000256" key="7">
    <source>
        <dbReference type="SAM" id="SignalP"/>
    </source>
</evidence>
<dbReference type="InterPro" id="IPR000917">
    <property type="entry name" value="Sulfatase_N"/>
</dbReference>
<sequence>MNNRITYLITLGLSLLCLYSAHAETQKPNVLFIFADDQMWNSLGCLEGSQVKTPNLDRLRHQGALFTHAYNMGSYTPAVCVASRTMLNTGAFVWNAAELSPKGNNHNDPNAPKNQAKYTIDKRKPTGYWSQWMKEAGYETYFSGKWHVSGTKAKNLFDHVKHERGGMPGGAKKNYSREFIPGEPDGWSYDKSQGGFWQGGKHWSEVLGDDSEAFLEQAGKSDKPFFMYLGFNAPHDPRQAPKEYLDMYDVNKMKVPVNFLPEYPYNEAAGAGRGLRDERTAPFPRTEHAIKVTRQEYYALITHMDTQIGRILDALEATGKADNTYIFFTADHGLAVGDHGFLGKQNMYDSSMRVPFLLAGPGIPADSTVDAPIYLQDAMATSLAIAQFPKPKQVEFQNLLPLAKGETKTSAYDAIYGAYFGAQRMYRNEKYKMIIYPTINVVRLYDMVNDPLETKDLAEGRNRPVELMNSLFSAYQKQQEEMKDPVDVSKAYETFMSK</sequence>
<name>A0ABW5E1G6_9BACT</name>